<comment type="caution">
    <text evidence="2">The sequence shown here is derived from an EMBL/GenBank/DDBJ whole genome shotgun (WGS) entry which is preliminary data.</text>
</comment>
<dbReference type="CDD" id="cd05403">
    <property type="entry name" value="NT_KNTase_like"/>
    <property type="match status" value="1"/>
</dbReference>
<sequence length="99" mass="11408">MIDLSTSDRQTLSAILKEFLANGEKVWAFGSRVKGTARPWSDIDLVIEGENAMPTADYYRLQDALEESELSIRVDVLDWYRLSDEFRAQIDQSKVPFDY</sequence>
<dbReference type="SUPFAM" id="SSF81301">
    <property type="entry name" value="Nucleotidyltransferase"/>
    <property type="match status" value="1"/>
</dbReference>
<feature type="domain" description="Polymerase nucleotidyl transferase" evidence="1">
    <location>
        <begin position="13"/>
        <end position="87"/>
    </location>
</feature>
<dbReference type="Gene3D" id="3.30.460.10">
    <property type="entry name" value="Beta Polymerase, domain 2"/>
    <property type="match status" value="1"/>
</dbReference>
<dbReference type="AlphaFoldDB" id="A0A917ZDU6"/>
<organism evidence="2 3">
    <name type="scientific">Marinobacterium nitratireducens</name>
    <dbReference type="NCBI Taxonomy" id="518897"/>
    <lineage>
        <taxon>Bacteria</taxon>
        <taxon>Pseudomonadati</taxon>
        <taxon>Pseudomonadota</taxon>
        <taxon>Gammaproteobacteria</taxon>
        <taxon>Oceanospirillales</taxon>
        <taxon>Oceanospirillaceae</taxon>
        <taxon>Marinobacterium</taxon>
    </lineage>
</organism>
<name>A0A917ZDU6_9GAMM</name>
<protein>
    <recommendedName>
        <fullName evidence="1">Polymerase nucleotidyl transferase domain-containing protein</fullName>
    </recommendedName>
</protein>
<evidence type="ECO:0000259" key="1">
    <source>
        <dbReference type="Pfam" id="PF01909"/>
    </source>
</evidence>
<gene>
    <name evidence="2" type="ORF">GCM10011348_21020</name>
</gene>
<dbReference type="Proteomes" id="UP000599578">
    <property type="component" value="Unassembled WGS sequence"/>
</dbReference>
<dbReference type="Pfam" id="PF01909">
    <property type="entry name" value="NTP_transf_2"/>
    <property type="match status" value="1"/>
</dbReference>
<dbReference type="InterPro" id="IPR043519">
    <property type="entry name" value="NT_sf"/>
</dbReference>
<accession>A0A917ZDU6</accession>
<dbReference type="RefSeq" id="WP_188860557.1">
    <property type="nucleotide sequence ID" value="NZ_BMLT01000005.1"/>
</dbReference>
<dbReference type="EMBL" id="BMLT01000005">
    <property type="protein sequence ID" value="GGO81618.1"/>
    <property type="molecule type" value="Genomic_DNA"/>
</dbReference>
<dbReference type="InterPro" id="IPR002934">
    <property type="entry name" value="Polymerase_NTP_transf_dom"/>
</dbReference>
<evidence type="ECO:0000313" key="3">
    <source>
        <dbReference type="Proteomes" id="UP000599578"/>
    </source>
</evidence>
<proteinExistence type="predicted"/>
<evidence type="ECO:0000313" key="2">
    <source>
        <dbReference type="EMBL" id="GGO81618.1"/>
    </source>
</evidence>
<keyword evidence="3" id="KW-1185">Reference proteome</keyword>
<reference evidence="2 3" key="1">
    <citation type="journal article" date="2014" name="Int. J. Syst. Evol. Microbiol.">
        <title>Complete genome sequence of Corynebacterium casei LMG S-19264T (=DSM 44701T), isolated from a smear-ripened cheese.</title>
        <authorList>
            <consortium name="US DOE Joint Genome Institute (JGI-PGF)"/>
            <person name="Walter F."/>
            <person name="Albersmeier A."/>
            <person name="Kalinowski J."/>
            <person name="Ruckert C."/>
        </authorList>
    </citation>
    <scope>NUCLEOTIDE SEQUENCE [LARGE SCALE GENOMIC DNA]</scope>
    <source>
        <strain evidence="2 3">CGMCC 1.7286</strain>
    </source>
</reference>